<gene>
    <name evidence="1" type="ORF">Hsar01_02337</name>
</gene>
<keyword evidence="2" id="KW-1185">Reference proteome</keyword>
<dbReference type="RefSeq" id="WP_353567233.1">
    <property type="nucleotide sequence ID" value="NZ_BAABRI010000012.1"/>
</dbReference>
<name>A0ABP9UUS3_9BACT</name>
<dbReference type="EMBL" id="BAABRI010000012">
    <property type="protein sequence ID" value="GAA5483109.1"/>
    <property type="molecule type" value="Genomic_DNA"/>
</dbReference>
<organism evidence="1 2">
    <name type="scientific">Haloferula sargassicola</name>
    <dbReference type="NCBI Taxonomy" id="490096"/>
    <lineage>
        <taxon>Bacteria</taxon>
        <taxon>Pseudomonadati</taxon>
        <taxon>Verrucomicrobiota</taxon>
        <taxon>Verrucomicrobiia</taxon>
        <taxon>Verrucomicrobiales</taxon>
        <taxon>Verrucomicrobiaceae</taxon>
        <taxon>Haloferula</taxon>
    </lineage>
</organism>
<evidence type="ECO:0000313" key="2">
    <source>
        <dbReference type="Proteomes" id="UP001476282"/>
    </source>
</evidence>
<comment type="caution">
    <text evidence="1">The sequence shown here is derived from an EMBL/GenBank/DDBJ whole genome shotgun (WGS) entry which is preliminary data.</text>
</comment>
<accession>A0ABP9UUS3</accession>
<dbReference type="Proteomes" id="UP001476282">
    <property type="component" value="Unassembled WGS sequence"/>
</dbReference>
<protein>
    <submittedName>
        <fullName evidence="1">Uncharacterized protein</fullName>
    </submittedName>
</protein>
<sequence>MATESQICKDWVKAFPALVRFKGGRRLLCLQEPVVYGVEIEKFTSEAYRPKFVALNLLSSFPEFAISRTLATKRRPQLSVSYAKHDSEFEEAAGIMKATFPILSSSECLDQQLMIEVYRCEVEEILKESASPLAVWFSLIQLLVFFGDEEGARMEREQMDSYVRKLSPSSLAVFGDFEAFLKRELEVAPNVLEERMRSNLAKGKWEILSSGSTR</sequence>
<proteinExistence type="predicted"/>
<reference evidence="1 2" key="1">
    <citation type="submission" date="2024-02" db="EMBL/GenBank/DDBJ databases">
        <title>Haloferula sargassicola NBRC 104335.</title>
        <authorList>
            <person name="Ichikawa N."/>
            <person name="Katano-Makiyama Y."/>
            <person name="Hidaka K."/>
        </authorList>
    </citation>
    <scope>NUCLEOTIDE SEQUENCE [LARGE SCALE GENOMIC DNA]</scope>
    <source>
        <strain evidence="1 2">NBRC 104335</strain>
    </source>
</reference>
<evidence type="ECO:0000313" key="1">
    <source>
        <dbReference type="EMBL" id="GAA5483109.1"/>
    </source>
</evidence>